<keyword evidence="4" id="KW-0460">Magnesium</keyword>
<keyword evidence="3 5" id="KW-0378">Hydrolase</keyword>
<dbReference type="InterPro" id="IPR051400">
    <property type="entry name" value="HAD-like_hydrolase"/>
</dbReference>
<protein>
    <submittedName>
        <fullName evidence="5">Putative hydrolase of the HAD superfamily</fullName>
    </submittedName>
</protein>
<dbReference type="GO" id="GO:0016791">
    <property type="term" value="F:phosphatase activity"/>
    <property type="evidence" value="ECO:0007669"/>
    <property type="project" value="TreeGrafter"/>
</dbReference>
<dbReference type="InterPro" id="IPR036412">
    <property type="entry name" value="HAD-like_sf"/>
</dbReference>
<evidence type="ECO:0000256" key="4">
    <source>
        <dbReference type="ARBA" id="ARBA00022842"/>
    </source>
</evidence>
<evidence type="ECO:0000256" key="3">
    <source>
        <dbReference type="ARBA" id="ARBA00022801"/>
    </source>
</evidence>
<dbReference type="SFLD" id="SFLDG01129">
    <property type="entry name" value="C1.5:_HAD__Beta-PGM__Phosphata"/>
    <property type="match status" value="1"/>
</dbReference>
<organism evidence="5 6">
    <name type="scientific">Paenibacillus prosopidis</name>
    <dbReference type="NCBI Taxonomy" id="630520"/>
    <lineage>
        <taxon>Bacteria</taxon>
        <taxon>Bacillati</taxon>
        <taxon>Bacillota</taxon>
        <taxon>Bacilli</taxon>
        <taxon>Bacillales</taxon>
        <taxon>Paenibacillaceae</taxon>
        <taxon>Paenibacillus</taxon>
    </lineage>
</organism>
<dbReference type="AlphaFoldDB" id="A0A368WA08"/>
<dbReference type="SFLD" id="SFLDS00003">
    <property type="entry name" value="Haloacid_Dehalogenase"/>
    <property type="match status" value="1"/>
</dbReference>
<dbReference type="PANTHER" id="PTHR46470">
    <property type="entry name" value="N-ACYLNEURAMINATE-9-PHOSPHATASE"/>
    <property type="match status" value="1"/>
</dbReference>
<dbReference type="InterPro" id="IPR006439">
    <property type="entry name" value="HAD-SF_hydro_IA"/>
</dbReference>
<dbReference type="SUPFAM" id="SSF56784">
    <property type="entry name" value="HAD-like"/>
    <property type="match status" value="1"/>
</dbReference>
<dbReference type="Gene3D" id="1.10.150.520">
    <property type="match status" value="1"/>
</dbReference>
<keyword evidence="2" id="KW-0479">Metal-binding</keyword>
<evidence type="ECO:0000313" key="5">
    <source>
        <dbReference type="EMBL" id="RCW50366.1"/>
    </source>
</evidence>
<dbReference type="Proteomes" id="UP000252415">
    <property type="component" value="Unassembled WGS sequence"/>
</dbReference>
<keyword evidence="6" id="KW-1185">Reference proteome</keyword>
<dbReference type="GO" id="GO:0044281">
    <property type="term" value="P:small molecule metabolic process"/>
    <property type="evidence" value="ECO:0007669"/>
    <property type="project" value="UniProtKB-ARBA"/>
</dbReference>
<sequence length="222" mass="25701">MKRKAVIFDLFETLITEYSNGSRTSKRSYNYMELLGLSNEDFKQEWGSRQSRRMSGELADYPSVIKDIMLSRNLPFNKEAVMHLYKERKKEKTIPFENIRLDILELLSTLHEKNIKIGLISNCTEEEVQYWKKSIISHFFDDVIFSYEVGMAKPDKQIYLLSCKHLSSAPENTIFVGDGGSGELEGADKAGLRVYHATWFNTYIQSDFTKLKSPSDLLNKLE</sequence>
<dbReference type="NCBIfam" id="TIGR01549">
    <property type="entry name" value="HAD-SF-IA-v1"/>
    <property type="match status" value="1"/>
</dbReference>
<dbReference type="Pfam" id="PF00702">
    <property type="entry name" value="Hydrolase"/>
    <property type="match status" value="1"/>
</dbReference>
<comment type="caution">
    <text evidence="5">The sequence shown here is derived from an EMBL/GenBank/DDBJ whole genome shotgun (WGS) entry which is preliminary data.</text>
</comment>
<evidence type="ECO:0000256" key="1">
    <source>
        <dbReference type="ARBA" id="ARBA00001946"/>
    </source>
</evidence>
<dbReference type="InterPro" id="IPR023214">
    <property type="entry name" value="HAD_sf"/>
</dbReference>
<dbReference type="PANTHER" id="PTHR46470:SF2">
    <property type="entry name" value="GLYCERALDEHYDE 3-PHOSPHATE PHOSPHATASE"/>
    <property type="match status" value="1"/>
</dbReference>
<dbReference type="Gene3D" id="3.40.50.1000">
    <property type="entry name" value="HAD superfamily/HAD-like"/>
    <property type="match status" value="1"/>
</dbReference>
<dbReference type="OrthoDB" id="9809962at2"/>
<dbReference type="EMBL" id="QPJD01000003">
    <property type="protein sequence ID" value="RCW50366.1"/>
    <property type="molecule type" value="Genomic_DNA"/>
</dbReference>
<dbReference type="PRINTS" id="PR00413">
    <property type="entry name" value="HADHALOGNASE"/>
</dbReference>
<evidence type="ECO:0000313" key="6">
    <source>
        <dbReference type="Proteomes" id="UP000252415"/>
    </source>
</evidence>
<evidence type="ECO:0000256" key="2">
    <source>
        <dbReference type="ARBA" id="ARBA00022723"/>
    </source>
</evidence>
<accession>A0A368WA08</accession>
<name>A0A368WA08_9BACL</name>
<comment type="cofactor">
    <cofactor evidence="1">
        <name>Mg(2+)</name>
        <dbReference type="ChEBI" id="CHEBI:18420"/>
    </cofactor>
</comment>
<proteinExistence type="predicted"/>
<gene>
    <name evidence="5" type="ORF">DFP97_103387</name>
</gene>
<dbReference type="RefSeq" id="WP_114379190.1">
    <property type="nucleotide sequence ID" value="NZ_QPJD01000003.1"/>
</dbReference>
<dbReference type="GO" id="GO:0046872">
    <property type="term" value="F:metal ion binding"/>
    <property type="evidence" value="ECO:0007669"/>
    <property type="project" value="UniProtKB-KW"/>
</dbReference>
<reference evidence="5 6" key="1">
    <citation type="submission" date="2018-07" db="EMBL/GenBank/DDBJ databases">
        <title>Genomic Encyclopedia of Type Strains, Phase III (KMG-III): the genomes of soil and plant-associated and newly described type strains.</title>
        <authorList>
            <person name="Whitman W."/>
        </authorList>
    </citation>
    <scope>NUCLEOTIDE SEQUENCE [LARGE SCALE GENOMIC DNA]</scope>
    <source>
        <strain evidence="5 6">CECT 7506</strain>
    </source>
</reference>